<evidence type="ECO:0000313" key="9">
    <source>
        <dbReference type="Proteomes" id="UP000587508"/>
    </source>
</evidence>
<comment type="similarity">
    <text evidence="6">Belongs to the peptidase M3 family.</text>
</comment>
<evidence type="ECO:0000256" key="4">
    <source>
        <dbReference type="ARBA" id="ARBA00022833"/>
    </source>
</evidence>
<sequence>MLLSSPSSEAWTQPYAFLRARAERARDHKVSVDQQAAFDALSDQVDQLSRAYREILQAVPFESVETGQKRLNAFVDNKTLMSNPDGKVRAISWRAYWDGVNSQSERLGQTLIGIVRSENAMAALRGYRDAPEAHYAAMGLTRDEVTETLAQVESHVSAWQAYQTVKGDKPWDMSAPVGSFAHHLTVDQLRQVATRAVAPLGKHHAEELSRVLDAREQRMDLSSEIGSRAKDAFSITAPEVPSVLYVGYRRDDLESDVELIHEAAHAVHGQLMNDAQTSPLTRNGPSWMIEAFAILDELLLREQLAKEAKTPQAREFYLRSLLDDIALQIFTSAEEAQLERDLYDSQAAGTLQSAADLSRLTTAVLQRYERWPQAHPELAETWATKRLFYEDPMYLTNYLYAGLVAVKLFELSHEHKAEFASQYRSLEEQGFGQYPNAALEKVLGGKVDWSRLVDEDADFFNRQVRLLNQ</sequence>
<evidence type="ECO:0000313" key="8">
    <source>
        <dbReference type="EMBL" id="CAD0356570.1"/>
    </source>
</evidence>
<dbReference type="Proteomes" id="UP000587508">
    <property type="component" value="Unassembled WGS sequence"/>
</dbReference>
<evidence type="ECO:0000256" key="3">
    <source>
        <dbReference type="ARBA" id="ARBA00022801"/>
    </source>
</evidence>
<proteinExistence type="inferred from homology"/>
<dbReference type="GO" id="GO:0046872">
    <property type="term" value="F:metal ion binding"/>
    <property type="evidence" value="ECO:0007669"/>
    <property type="project" value="UniProtKB-UniRule"/>
</dbReference>
<gene>
    <name evidence="8" type="primary">pepF1</name>
    <name evidence="8" type="ORF">CFBP7900_28620</name>
</gene>
<organism evidence="8 9">
    <name type="scientific">Xanthomonas hortorum pv. carotae</name>
    <dbReference type="NCBI Taxonomy" id="487904"/>
    <lineage>
        <taxon>Bacteria</taxon>
        <taxon>Pseudomonadati</taxon>
        <taxon>Pseudomonadota</taxon>
        <taxon>Gammaproteobacteria</taxon>
        <taxon>Lysobacterales</taxon>
        <taxon>Lysobacteraceae</taxon>
        <taxon>Xanthomonas</taxon>
    </lineage>
</organism>
<dbReference type="GO" id="GO:0006508">
    <property type="term" value="P:proteolysis"/>
    <property type="evidence" value="ECO:0007669"/>
    <property type="project" value="UniProtKB-KW"/>
</dbReference>
<dbReference type="InterPro" id="IPR001567">
    <property type="entry name" value="Pept_M3A_M3B_dom"/>
</dbReference>
<keyword evidence="4 6" id="KW-0862">Zinc</keyword>
<comment type="caution">
    <text evidence="8">The sequence shown here is derived from an EMBL/GenBank/DDBJ whole genome shotgun (WGS) entry which is preliminary data.</text>
</comment>
<evidence type="ECO:0000256" key="5">
    <source>
        <dbReference type="ARBA" id="ARBA00023049"/>
    </source>
</evidence>
<dbReference type="AlphaFoldDB" id="A0A6V7EZ69"/>
<reference evidence="8 9" key="1">
    <citation type="submission" date="2020-07" db="EMBL/GenBank/DDBJ databases">
        <authorList>
            <person name="Pothier F. J."/>
        </authorList>
    </citation>
    <scope>NUCLEOTIDE SEQUENCE [LARGE SCALE GENOMIC DNA]</scope>
    <source>
        <strain evidence="8 9">CFBP 7900</strain>
    </source>
</reference>
<evidence type="ECO:0000256" key="6">
    <source>
        <dbReference type="RuleBase" id="RU003435"/>
    </source>
</evidence>
<keyword evidence="1 6" id="KW-0645">Protease</keyword>
<dbReference type="Pfam" id="PF01432">
    <property type="entry name" value="Peptidase_M3"/>
    <property type="match status" value="1"/>
</dbReference>
<evidence type="ECO:0000256" key="1">
    <source>
        <dbReference type="ARBA" id="ARBA00022670"/>
    </source>
</evidence>
<dbReference type="EMBL" id="CAJDKC010000004">
    <property type="protein sequence ID" value="CAD0356563.1"/>
    <property type="molecule type" value="Genomic_DNA"/>
</dbReference>
<feature type="domain" description="Peptidase M3A/M3B catalytic" evidence="7">
    <location>
        <begin position="259"/>
        <end position="444"/>
    </location>
</feature>
<keyword evidence="5 6" id="KW-0482">Metalloprotease</keyword>
<dbReference type="SUPFAM" id="SSF55486">
    <property type="entry name" value="Metalloproteases ('zincins'), catalytic domain"/>
    <property type="match status" value="1"/>
</dbReference>
<evidence type="ECO:0000256" key="2">
    <source>
        <dbReference type="ARBA" id="ARBA00022723"/>
    </source>
</evidence>
<dbReference type="EMBL" id="CAJDKC010000004">
    <property type="protein sequence ID" value="CAD0356570.1"/>
    <property type="molecule type" value="Genomic_DNA"/>
</dbReference>
<dbReference type="InterPro" id="IPR042088">
    <property type="entry name" value="OligoPept_F_C"/>
</dbReference>
<dbReference type="Gene3D" id="1.10.1370.20">
    <property type="entry name" value="Oligoendopeptidase f, C-terminal domain"/>
    <property type="match status" value="1"/>
</dbReference>
<dbReference type="GO" id="GO:0004222">
    <property type="term" value="F:metalloendopeptidase activity"/>
    <property type="evidence" value="ECO:0007669"/>
    <property type="project" value="InterPro"/>
</dbReference>
<protein>
    <submittedName>
        <fullName evidence="8">Oligoendopeptidase F, plasmid</fullName>
    </submittedName>
</protein>
<comment type="cofactor">
    <cofactor evidence="6">
        <name>Zn(2+)</name>
        <dbReference type="ChEBI" id="CHEBI:29105"/>
    </cofactor>
    <text evidence="6">Binds 1 zinc ion.</text>
</comment>
<keyword evidence="3 6" id="KW-0378">Hydrolase</keyword>
<name>A0A6V7EZ69_9XANT</name>
<accession>A0A6V7EZ69</accession>
<keyword evidence="2 6" id="KW-0479">Metal-binding</keyword>
<evidence type="ECO:0000259" key="7">
    <source>
        <dbReference type="Pfam" id="PF01432"/>
    </source>
</evidence>